<evidence type="ECO:0000256" key="2">
    <source>
        <dbReference type="SAM" id="SignalP"/>
    </source>
</evidence>
<dbReference type="RefSeq" id="WP_023933343.1">
    <property type="nucleotide sequence ID" value="NZ_DF196819.1"/>
</dbReference>
<evidence type="ECO:0000313" key="3">
    <source>
        <dbReference type="EMBL" id="GAD30627.1"/>
    </source>
</evidence>
<dbReference type="AlphaFoldDB" id="A0A0U1P7H6"/>
<feature type="chain" id="PRO_5006712635" description="DUF2066 domain-containing protein" evidence="2">
    <location>
        <begin position="19"/>
        <end position="387"/>
    </location>
</feature>
<accession>A0A0U1P7H6</accession>
<evidence type="ECO:0008006" key="5">
    <source>
        <dbReference type="Google" id="ProtNLM"/>
    </source>
</evidence>
<feature type="region of interest" description="Disordered" evidence="1">
    <location>
        <begin position="346"/>
        <end position="367"/>
    </location>
</feature>
<evidence type="ECO:0000313" key="4">
    <source>
        <dbReference type="Proteomes" id="UP000030675"/>
    </source>
</evidence>
<name>A0A0U1P7H6_PHOLE</name>
<organism evidence="3 4">
    <name type="scientific">Photobacterium leiognathi lrivu.4.1</name>
    <dbReference type="NCBI Taxonomy" id="1248232"/>
    <lineage>
        <taxon>Bacteria</taxon>
        <taxon>Pseudomonadati</taxon>
        <taxon>Pseudomonadota</taxon>
        <taxon>Gammaproteobacteria</taxon>
        <taxon>Vibrionales</taxon>
        <taxon>Vibrionaceae</taxon>
        <taxon>Photobacterium</taxon>
    </lineage>
</organism>
<proteinExistence type="predicted"/>
<reference evidence="4" key="1">
    <citation type="submission" date="2012-12" db="EMBL/GenBank/DDBJ databases">
        <title>Genome Sequence of Photobacterium leiognathi lrivu.4.1.</title>
        <authorList>
            <person name="Urbanczyk H."/>
            <person name="Ogura Y."/>
            <person name="Hayashi T."/>
            <person name="Dunlap P.V."/>
        </authorList>
    </citation>
    <scope>NUCLEOTIDE SEQUENCE [LARGE SCALE GENOMIC DNA]</scope>
    <source>
        <strain evidence="4">lrivu.4.1</strain>
    </source>
</reference>
<feature type="signal peptide" evidence="2">
    <location>
        <begin position="1"/>
        <end position="18"/>
    </location>
</feature>
<sequence length="387" mass="42047">MLRFALLFLALLALPIKAATVSNLYQAQVVIPADGQNADQTAREQGFKQVLIKVTGDQNIAKNNVIAQALKNSSGYVSQFSYGQDNGQQTLNLSFDKVQIKQLLTQAKANYWSEQRPDILVWMANDNGNSRDILWDQSTNALVADTKQAANIRGVPVTFPIGDFNDVTALHVSDLWGSFVDPISSASKRYNAGGLLLVKAIQQGDDKVELSWQLYTQKPSTIATDTQPITGKASGTLAQASTDMMNQVANQLAQKYALALGSSAAGEVNIEVDNVNSTEDFFTLERMLNHMTTVSSANAVNIKGDKVIFRMNLSASTAEFKRELSHDSRISADDYAVTNNNSAVTTAPATDVSTSSNTVDVSATQVQPPVQQSENYVAPDNIYTWHN</sequence>
<dbReference type="InterPro" id="IPR018642">
    <property type="entry name" value="DUF2066"/>
</dbReference>
<feature type="compositionally biased region" description="Low complexity" evidence="1">
    <location>
        <begin position="349"/>
        <end position="364"/>
    </location>
</feature>
<dbReference type="eggNOG" id="COG3249">
    <property type="taxonomic scope" value="Bacteria"/>
</dbReference>
<evidence type="ECO:0000256" key="1">
    <source>
        <dbReference type="SAM" id="MobiDB-lite"/>
    </source>
</evidence>
<protein>
    <recommendedName>
        <fullName evidence="5">DUF2066 domain-containing protein</fullName>
    </recommendedName>
</protein>
<keyword evidence="2" id="KW-0732">Signal</keyword>
<gene>
    <name evidence="3" type="ORF">PLEI_2283</name>
</gene>
<dbReference type="Pfam" id="PF09839">
    <property type="entry name" value="DUF2066"/>
    <property type="match status" value="1"/>
</dbReference>
<dbReference type="Proteomes" id="UP000030675">
    <property type="component" value="Unassembled WGS sequence"/>
</dbReference>
<dbReference type="EMBL" id="DF196819">
    <property type="protein sequence ID" value="GAD30627.1"/>
    <property type="molecule type" value="Genomic_DNA"/>
</dbReference>
<dbReference type="HOGENOM" id="CLU_041769_2_0_6"/>